<dbReference type="PANTHER" id="PTHR10841:SF17">
    <property type="entry name" value="SYNAPSIN"/>
    <property type="match status" value="1"/>
</dbReference>
<evidence type="ECO:0000256" key="1">
    <source>
        <dbReference type="SAM" id="MobiDB-lite"/>
    </source>
</evidence>
<proteinExistence type="predicted"/>
<keyword evidence="3" id="KW-1185">Reference proteome</keyword>
<dbReference type="STRING" id="6205.A0A0R3XB76"/>
<feature type="compositionally biased region" description="Low complexity" evidence="1">
    <location>
        <begin position="370"/>
        <end position="382"/>
    </location>
</feature>
<dbReference type="GO" id="GO:0030672">
    <property type="term" value="C:synaptic vesicle membrane"/>
    <property type="evidence" value="ECO:0007669"/>
    <property type="project" value="TreeGrafter"/>
</dbReference>
<organism evidence="4">
    <name type="scientific">Hydatigena taeniaeformis</name>
    <name type="common">Feline tapeworm</name>
    <name type="synonym">Taenia taeniaeformis</name>
    <dbReference type="NCBI Taxonomy" id="6205"/>
    <lineage>
        <taxon>Eukaryota</taxon>
        <taxon>Metazoa</taxon>
        <taxon>Spiralia</taxon>
        <taxon>Lophotrochozoa</taxon>
        <taxon>Platyhelminthes</taxon>
        <taxon>Cestoda</taxon>
        <taxon>Eucestoda</taxon>
        <taxon>Cyclophyllidea</taxon>
        <taxon>Taeniidae</taxon>
        <taxon>Hydatigera</taxon>
    </lineage>
</organism>
<feature type="compositionally biased region" description="Polar residues" evidence="1">
    <location>
        <begin position="109"/>
        <end position="155"/>
    </location>
</feature>
<dbReference type="EMBL" id="UYWX01022242">
    <property type="protein sequence ID" value="VDM35766.1"/>
    <property type="molecule type" value="Genomic_DNA"/>
</dbReference>
<evidence type="ECO:0000313" key="3">
    <source>
        <dbReference type="Proteomes" id="UP000274429"/>
    </source>
</evidence>
<dbReference type="GO" id="GO:0007269">
    <property type="term" value="P:neurotransmitter secretion"/>
    <property type="evidence" value="ECO:0007669"/>
    <property type="project" value="TreeGrafter"/>
</dbReference>
<gene>
    <name evidence="2" type="ORF">TTAC_LOCUS10786</name>
</gene>
<reference evidence="2 3" key="2">
    <citation type="submission" date="2018-11" db="EMBL/GenBank/DDBJ databases">
        <authorList>
            <consortium name="Pathogen Informatics"/>
        </authorList>
    </citation>
    <scope>NUCLEOTIDE SEQUENCE [LARGE SCALE GENOMIC DNA]</scope>
</reference>
<protein>
    <submittedName>
        <fullName evidence="4">Synapsin_C domain-containing protein</fullName>
    </submittedName>
</protein>
<dbReference type="AlphaFoldDB" id="A0A0R3XB76"/>
<feature type="compositionally biased region" description="Basic and acidic residues" evidence="1">
    <location>
        <begin position="300"/>
        <end position="318"/>
    </location>
</feature>
<dbReference type="Proteomes" id="UP000274429">
    <property type="component" value="Unassembled WGS sequence"/>
</dbReference>
<accession>A0A0R3XB76</accession>
<sequence length="497" mass="53529">MFGGLDMCSIKVLQDTAGEYFIQDWCTGQTPTKILDSGKKTVDCTQVVVRKVYGSDFILLGDGQEEDRMRIAELLLQRMEYAAKSATGPMSQPKVSQTSTKLIQASTPSAIGQVAPSMQSVVGTTTPTREQSMQPTFGQIRQQQQPPLSSVSNQEQQRLPKTQPPPPQPPPLSGPSSSQGYREPLSGRSNISGGAMDFGQSRGSLQSQTKTQSQFEPSIHQSQSSRNEFSTQEAFDKPKTSMRTTSMDFSSRPPSKRTSYSREGDESMRMSSSSTHAAVSIPPSESRPSESWSSGNSGRPIREPSVESLESMRGRGQKEAAPQPPRQSSLINSFETRTFDSCGSGTASSNSATSTTIFDPSMNIFQPQVQSKSSISTFQSQSQERDTPTSMKFDTSPLDFGRSALGSQHNDPWSVPPPPPPSSSSVSVNQTSQLPSLLTTSSASSSSSSSGTTTTTTTTSMATRSRQTSQQSIGNADDADDTMKNLRKTFAGIFGDI</sequence>
<dbReference type="PANTHER" id="PTHR10841">
    <property type="entry name" value="SYNAPSIN"/>
    <property type="match status" value="1"/>
</dbReference>
<dbReference type="WBParaSite" id="TTAC_0001080301-mRNA-1">
    <property type="protein sequence ID" value="TTAC_0001080301-mRNA-1"/>
    <property type="gene ID" value="TTAC_0001080301"/>
</dbReference>
<feature type="compositionally biased region" description="Low complexity" evidence="1">
    <location>
        <begin position="423"/>
        <end position="472"/>
    </location>
</feature>
<feature type="region of interest" description="Disordered" evidence="1">
    <location>
        <begin position="109"/>
        <end position="482"/>
    </location>
</feature>
<reference evidence="4" key="1">
    <citation type="submission" date="2017-02" db="UniProtKB">
        <authorList>
            <consortium name="WormBaseParasite"/>
        </authorList>
    </citation>
    <scope>IDENTIFICATION</scope>
</reference>
<feature type="compositionally biased region" description="Low complexity" evidence="1">
    <location>
        <begin position="280"/>
        <end position="299"/>
    </location>
</feature>
<feature type="compositionally biased region" description="Polar residues" evidence="1">
    <location>
        <begin position="201"/>
        <end position="233"/>
    </location>
</feature>
<feature type="compositionally biased region" description="Polar residues" evidence="1">
    <location>
        <begin position="326"/>
        <end position="336"/>
    </location>
</feature>
<feature type="compositionally biased region" description="Polar residues" evidence="1">
    <location>
        <begin position="241"/>
        <end position="258"/>
    </location>
</feature>
<dbReference type="OrthoDB" id="10249572at2759"/>
<feature type="compositionally biased region" description="Low complexity" evidence="1">
    <location>
        <begin position="341"/>
        <end position="356"/>
    </location>
</feature>
<feature type="compositionally biased region" description="Pro residues" evidence="1">
    <location>
        <begin position="162"/>
        <end position="173"/>
    </location>
</feature>
<evidence type="ECO:0000313" key="4">
    <source>
        <dbReference type="WBParaSite" id="TTAC_0001080301-mRNA-1"/>
    </source>
</evidence>
<name>A0A0R3XB76_HYDTA</name>
<evidence type="ECO:0000313" key="2">
    <source>
        <dbReference type="EMBL" id="VDM35766.1"/>
    </source>
</evidence>